<feature type="compositionally biased region" description="Polar residues" evidence="2">
    <location>
        <begin position="1"/>
        <end position="12"/>
    </location>
</feature>
<proteinExistence type="predicted"/>
<evidence type="ECO:0000256" key="1">
    <source>
        <dbReference type="SAM" id="Coils"/>
    </source>
</evidence>
<feature type="region of interest" description="Disordered" evidence="2">
    <location>
        <begin position="208"/>
        <end position="233"/>
    </location>
</feature>
<dbReference type="OrthoDB" id="5588096at2759"/>
<dbReference type="PANTHER" id="PTHR21601">
    <property type="entry name" value="SPA2 PROTEIN"/>
    <property type="match status" value="1"/>
</dbReference>
<name>A0A1X2IZ20_9FUNG</name>
<evidence type="ECO:0000313" key="5">
    <source>
        <dbReference type="Proteomes" id="UP000193560"/>
    </source>
</evidence>
<dbReference type="InterPro" id="IPR039892">
    <property type="entry name" value="Spa2/Sph1"/>
</dbReference>
<gene>
    <name evidence="4" type="ORF">BCR42DRAFT_403151</name>
</gene>
<dbReference type="Proteomes" id="UP000193560">
    <property type="component" value="Unassembled WGS sequence"/>
</dbReference>
<dbReference type="GO" id="GO:0005078">
    <property type="term" value="F:MAP-kinase scaffold activity"/>
    <property type="evidence" value="ECO:0007669"/>
    <property type="project" value="TreeGrafter"/>
</dbReference>
<dbReference type="PANTHER" id="PTHR21601:SF0">
    <property type="entry name" value="PROTEIN SPA2-RELATED"/>
    <property type="match status" value="1"/>
</dbReference>
<feature type="compositionally biased region" description="Polar residues" evidence="2">
    <location>
        <begin position="287"/>
        <end position="314"/>
    </location>
</feature>
<feature type="region of interest" description="Disordered" evidence="2">
    <location>
        <begin position="1"/>
        <end position="34"/>
    </location>
</feature>
<dbReference type="AlphaFoldDB" id="A0A1X2IZ20"/>
<evidence type="ECO:0000313" key="4">
    <source>
        <dbReference type="EMBL" id="ORZ24540.1"/>
    </source>
</evidence>
<evidence type="ECO:0000259" key="3">
    <source>
        <dbReference type="SMART" id="SM00555"/>
    </source>
</evidence>
<dbReference type="InterPro" id="IPR056439">
    <property type="entry name" value="VBS_C3G9"/>
</dbReference>
<keyword evidence="1" id="KW-0175">Coiled coil</keyword>
<feature type="coiled-coil region" evidence="1">
    <location>
        <begin position="321"/>
        <end position="424"/>
    </location>
</feature>
<feature type="domain" description="GIT Spa2 homology (SHD)" evidence="3">
    <location>
        <begin position="79"/>
        <end position="109"/>
    </location>
</feature>
<protein>
    <recommendedName>
        <fullName evidence="3">GIT Spa2 homology (SHD) domain-containing protein</fullName>
    </recommendedName>
</protein>
<dbReference type="SMART" id="SM00555">
    <property type="entry name" value="GIT"/>
    <property type="match status" value="2"/>
</dbReference>
<feature type="compositionally biased region" description="Low complexity" evidence="2">
    <location>
        <begin position="536"/>
        <end position="552"/>
    </location>
</feature>
<feature type="domain" description="GIT Spa2 homology (SHD)" evidence="3">
    <location>
        <begin position="128"/>
        <end position="158"/>
    </location>
</feature>
<keyword evidence="5" id="KW-1185">Reference proteome</keyword>
<sequence>MPTLQSPSSSHSCQEDRQSSGSSKSASSMTSPVSSQHERFMTLFELSTTKMYRMELKTYLVSFLKKEASHGAPPKRITSRKKLSKLNNGQFLELARDVYDEMIRRTRHGNKDPFLPVHDEFHPRRNQARQKLATLPEHRFMDLSSDVYHELSRRYPHTKMEKNDALPPLPCPDDMMTNNNTVSNSKNEWFPQTVIPDKGLAQIDHYDTSSLVPPASPSPSHQQQQQEQQLRHDDQEYHAYSVHPLEMDRHEYDRQPNLDSSHTSSNWTDSLDSLIADIDSMVKPGGLSNSIQGNNATEGSTIKSPSSRANSNHSISEHQILQQYEQQITELKQRINELEQLTLDDKADTDVIEKCNRLEQENQKLIHQQRQQEEVVKKVKKETFELLNQLDTLSSKNGEIMADRDNAYQMVEKLQDEVKVWQSKHGLVQRQLDGLESSSLPSPSTETEDAKQSELILGIQNLLQPTSHGIISHKFVVAFQTSIEDLVKYARTNQRTDILPCIKSIVEVCKSISDQVDQNEANLFSETRLRKTNKINGYNESGSGSRNNSDGSVKIHDNKNQGSSSSSKKKNHAKLKNIRRQYSLALHHLLSASKGYVHGSDLYPLSLLDASVSLLTNIMIELIELLGVSD</sequence>
<dbReference type="EMBL" id="MCGE01000002">
    <property type="protein sequence ID" value="ORZ24540.1"/>
    <property type="molecule type" value="Genomic_DNA"/>
</dbReference>
<dbReference type="Pfam" id="PF23742">
    <property type="entry name" value="VBS_C3G9"/>
    <property type="match status" value="1"/>
</dbReference>
<dbReference type="Pfam" id="PF08518">
    <property type="entry name" value="GIT_SHD"/>
    <property type="match status" value="2"/>
</dbReference>
<dbReference type="STRING" id="90262.A0A1X2IZ20"/>
<evidence type="ECO:0000256" key="2">
    <source>
        <dbReference type="SAM" id="MobiDB-lite"/>
    </source>
</evidence>
<accession>A0A1X2IZ20</accession>
<dbReference type="InterPro" id="IPR013724">
    <property type="entry name" value="GIT_SHD"/>
</dbReference>
<organism evidence="4 5">
    <name type="scientific">Absidia repens</name>
    <dbReference type="NCBI Taxonomy" id="90262"/>
    <lineage>
        <taxon>Eukaryota</taxon>
        <taxon>Fungi</taxon>
        <taxon>Fungi incertae sedis</taxon>
        <taxon>Mucoromycota</taxon>
        <taxon>Mucoromycotina</taxon>
        <taxon>Mucoromycetes</taxon>
        <taxon>Mucorales</taxon>
        <taxon>Cunninghamellaceae</taxon>
        <taxon>Absidia</taxon>
    </lineage>
</organism>
<feature type="region of interest" description="Disordered" evidence="2">
    <location>
        <begin position="534"/>
        <end position="572"/>
    </location>
</feature>
<reference evidence="4 5" key="1">
    <citation type="submission" date="2016-07" db="EMBL/GenBank/DDBJ databases">
        <title>Pervasive Adenine N6-methylation of Active Genes in Fungi.</title>
        <authorList>
            <consortium name="DOE Joint Genome Institute"/>
            <person name="Mondo S.J."/>
            <person name="Dannebaum R.O."/>
            <person name="Kuo R.C."/>
            <person name="Labutti K."/>
            <person name="Haridas S."/>
            <person name="Kuo A."/>
            <person name="Salamov A."/>
            <person name="Ahrendt S.R."/>
            <person name="Lipzen A."/>
            <person name="Sullivan W."/>
            <person name="Andreopoulos W.B."/>
            <person name="Clum A."/>
            <person name="Lindquist E."/>
            <person name="Daum C."/>
            <person name="Ramamoorthy G.K."/>
            <person name="Gryganskyi A."/>
            <person name="Culley D."/>
            <person name="Magnuson J.K."/>
            <person name="James T.Y."/>
            <person name="O'Malley M.A."/>
            <person name="Stajich J.E."/>
            <person name="Spatafora J.W."/>
            <person name="Visel A."/>
            <person name="Grigoriev I.V."/>
        </authorList>
    </citation>
    <scope>NUCLEOTIDE SEQUENCE [LARGE SCALE GENOMIC DNA]</scope>
    <source>
        <strain evidence="4 5">NRRL 1336</strain>
    </source>
</reference>
<feature type="compositionally biased region" description="Low complexity" evidence="2">
    <location>
        <begin position="209"/>
        <end position="228"/>
    </location>
</feature>
<feature type="compositionally biased region" description="Low complexity" evidence="2">
    <location>
        <begin position="19"/>
        <end position="34"/>
    </location>
</feature>
<comment type="caution">
    <text evidence="4">The sequence shown here is derived from an EMBL/GenBank/DDBJ whole genome shotgun (WGS) entry which is preliminary data.</text>
</comment>
<feature type="region of interest" description="Disordered" evidence="2">
    <location>
        <begin position="286"/>
        <end position="314"/>
    </location>
</feature>